<name>A0A8T0DIW5_9TREM</name>
<feature type="compositionally biased region" description="Polar residues" evidence="1">
    <location>
        <begin position="108"/>
        <end position="120"/>
    </location>
</feature>
<dbReference type="EMBL" id="JTDF01003407">
    <property type="protein sequence ID" value="KAF8567829.1"/>
    <property type="molecule type" value="Genomic_DNA"/>
</dbReference>
<keyword evidence="3" id="KW-1185">Reference proteome</keyword>
<protein>
    <submittedName>
        <fullName evidence="2">Uncharacterized protein</fullName>
    </submittedName>
</protein>
<feature type="region of interest" description="Disordered" evidence="1">
    <location>
        <begin position="83"/>
        <end position="122"/>
    </location>
</feature>
<reference evidence="2 3" key="1">
    <citation type="submission" date="2019-07" db="EMBL/GenBank/DDBJ databases">
        <title>Annotation for the trematode Paragonimus westermani.</title>
        <authorList>
            <person name="Choi Y.-J."/>
        </authorList>
    </citation>
    <scope>NUCLEOTIDE SEQUENCE [LARGE SCALE GENOMIC DNA]</scope>
    <source>
        <strain evidence="2">180907_Pwestermani</strain>
    </source>
</reference>
<evidence type="ECO:0000313" key="3">
    <source>
        <dbReference type="Proteomes" id="UP000699462"/>
    </source>
</evidence>
<dbReference type="Proteomes" id="UP000699462">
    <property type="component" value="Unassembled WGS sequence"/>
</dbReference>
<evidence type="ECO:0000256" key="1">
    <source>
        <dbReference type="SAM" id="MobiDB-lite"/>
    </source>
</evidence>
<comment type="caution">
    <text evidence="2">The sequence shown here is derived from an EMBL/GenBank/DDBJ whole genome shotgun (WGS) entry which is preliminary data.</text>
</comment>
<feature type="compositionally biased region" description="Low complexity" evidence="1">
    <location>
        <begin position="84"/>
        <end position="96"/>
    </location>
</feature>
<proteinExistence type="predicted"/>
<evidence type="ECO:0000313" key="2">
    <source>
        <dbReference type="EMBL" id="KAF8567829.1"/>
    </source>
</evidence>
<accession>A0A8T0DIW5</accession>
<gene>
    <name evidence="2" type="ORF">P879_01055</name>
</gene>
<sequence>MQTSDLAFNSVVSVAPYVERWGDCAECRISGQLKNRDNEIIHCQTSRNSSVNSILSDCNDYHASISGLNRTHQTDRYEVKPVYTSPSASTRRSASLARHRLTEEYTDESTTSNRRSQYGPTSIRVPILDFSPDANTATLKTSMVGDQKGTKESGGRRILISQLQIPFLGLYEVTSLENRRRTFFNEDSTRNGQSQSLKSTTGNRLPGKFFHFHAQYIYPSEVYAYDSVSCSLNHCFWPFNRSLSSVFSS</sequence>
<dbReference type="OrthoDB" id="10595683at2759"/>
<dbReference type="AlphaFoldDB" id="A0A8T0DIW5"/>
<organism evidence="2 3">
    <name type="scientific">Paragonimus westermani</name>
    <dbReference type="NCBI Taxonomy" id="34504"/>
    <lineage>
        <taxon>Eukaryota</taxon>
        <taxon>Metazoa</taxon>
        <taxon>Spiralia</taxon>
        <taxon>Lophotrochozoa</taxon>
        <taxon>Platyhelminthes</taxon>
        <taxon>Trematoda</taxon>
        <taxon>Digenea</taxon>
        <taxon>Plagiorchiida</taxon>
        <taxon>Troglotremata</taxon>
        <taxon>Troglotrematidae</taxon>
        <taxon>Paragonimus</taxon>
    </lineage>
</organism>